<evidence type="ECO:0000313" key="2">
    <source>
        <dbReference type="Proteomes" id="UP000662770"/>
    </source>
</evidence>
<keyword evidence="2" id="KW-1185">Reference proteome</keyword>
<sequence>MPYATEQSMVARFGEDELIALTDRSGAGSIDSALVANALSDAAATIDGYLQARYPLPLATVPDVLQRLSCDIARYYLYDENASDQVTKRHDDALKMLGQISNGVVTLGLPDADVPESSNTAEMQSAGSIWAREKSKGFL</sequence>
<protein>
    <submittedName>
        <fullName evidence="1">DUF1320 domain-containing protein</fullName>
    </submittedName>
</protein>
<evidence type="ECO:0000313" key="1">
    <source>
        <dbReference type="EMBL" id="QSX32620.1"/>
    </source>
</evidence>
<gene>
    <name evidence="1" type="ORF">JYB87_12765</name>
</gene>
<dbReference type="Proteomes" id="UP000662770">
    <property type="component" value="Chromosome"/>
</dbReference>
<accession>A0ABX7QNQ0</accession>
<dbReference type="RefSeq" id="WP_207353861.1">
    <property type="nucleotide sequence ID" value="NZ_CP071503.1"/>
</dbReference>
<dbReference type="Pfam" id="PF07030">
    <property type="entry name" value="Phage_Mu_Gp36"/>
    <property type="match status" value="1"/>
</dbReference>
<reference evidence="1 2" key="1">
    <citation type="submission" date="2021-03" db="EMBL/GenBank/DDBJ databases">
        <title>Novel species identification of genus Shewanella.</title>
        <authorList>
            <person name="Liu G."/>
            <person name="Zhang Q."/>
        </authorList>
    </citation>
    <scope>NUCLEOTIDE SEQUENCE [LARGE SCALE GENOMIC DNA]</scope>
    <source>
        <strain evidence="1 2">FJAT-51800</strain>
    </source>
</reference>
<dbReference type="InterPro" id="IPR009752">
    <property type="entry name" value="Phage_Mu_GpJ"/>
</dbReference>
<name>A0ABX7QNQ0_9GAMM</name>
<organism evidence="1 2">
    <name type="scientific">Shewanella avicenniae</name>
    <dbReference type="NCBI Taxonomy" id="2814294"/>
    <lineage>
        <taxon>Bacteria</taxon>
        <taxon>Pseudomonadati</taxon>
        <taxon>Pseudomonadota</taxon>
        <taxon>Gammaproteobacteria</taxon>
        <taxon>Alteromonadales</taxon>
        <taxon>Shewanellaceae</taxon>
        <taxon>Shewanella</taxon>
    </lineage>
</organism>
<dbReference type="EMBL" id="CP071503">
    <property type="protein sequence ID" value="QSX32620.1"/>
    <property type="molecule type" value="Genomic_DNA"/>
</dbReference>
<proteinExistence type="predicted"/>